<feature type="transmembrane region" description="Helical" evidence="2">
    <location>
        <begin position="300"/>
        <end position="321"/>
    </location>
</feature>
<reference evidence="4" key="1">
    <citation type="submission" date="2021-02" db="EMBL/GenBank/DDBJ databases">
        <authorList>
            <person name="Nowell W R."/>
        </authorList>
    </citation>
    <scope>NUCLEOTIDE SEQUENCE</scope>
    <source>
        <strain evidence="4">Ploen Becks lab</strain>
    </source>
</reference>
<feature type="transmembrane region" description="Helical" evidence="2">
    <location>
        <begin position="356"/>
        <end position="378"/>
    </location>
</feature>
<feature type="domain" description="Major facilitator superfamily (MFS) profile" evidence="3">
    <location>
        <begin position="38"/>
        <end position="444"/>
    </location>
</feature>
<evidence type="ECO:0000256" key="2">
    <source>
        <dbReference type="SAM" id="Phobius"/>
    </source>
</evidence>
<feature type="transmembrane region" description="Helical" evidence="2">
    <location>
        <begin position="328"/>
        <end position="350"/>
    </location>
</feature>
<comment type="caution">
    <text evidence="4">The sequence shown here is derived from an EMBL/GenBank/DDBJ whole genome shotgun (WGS) entry which is preliminary data.</text>
</comment>
<dbReference type="PANTHER" id="PTHR11360">
    <property type="entry name" value="MONOCARBOXYLATE TRANSPORTER"/>
    <property type="match status" value="1"/>
</dbReference>
<comment type="subcellular location">
    <subcellularLocation>
        <location evidence="1">Membrane</location>
        <topology evidence="1">Multi-pass membrane protein</topology>
    </subcellularLocation>
</comment>
<feature type="transmembrane region" description="Helical" evidence="2">
    <location>
        <begin position="418"/>
        <end position="441"/>
    </location>
</feature>
<sequence>MIFEKEMKETLDEKSESVCEMKEKKEFTKPDGGYGWVILFVAFTISFILDGCMYSFGIILDEIKNHYGVAQEIANLITSFNTGFLFLSGTLSAAFAKQFGCRIVVMVSAFIFSGMYFLSALVSSIYYLHFLFGIIGGIAFGCTYLTCFIILVEYFDKKLGLANGLTMAGSGLGATAFAPLTHFLNKYFGWKYTMMILAGLVFLCFFLGALLRPIEYYYKKIRQEDDNEKSDEENFDSVIPKQTTSEIIIEIFKEMTNFRLLRENSLFLLMTMSNFFIFFVYFIVFIYIPVRAKELKIENYAIILSIIGFVNIPCRIIFGILSDKVIKAIYMNTFSVFLASVSTFSFYYLTTIYSQAVFAVFFAISAAGMNCLSTPYLVDIVGSKSFANANGILNIFRGISCIAGPFIAGFLTDKLGSNLYAFVFCGSSLAIAAILSAIVALKTIKNEKVVKANKSEFIVKV</sequence>
<dbReference type="GO" id="GO:0016020">
    <property type="term" value="C:membrane"/>
    <property type="evidence" value="ECO:0007669"/>
    <property type="project" value="UniProtKB-SubCell"/>
</dbReference>
<dbReference type="InterPro" id="IPR036259">
    <property type="entry name" value="MFS_trans_sf"/>
</dbReference>
<dbReference type="InterPro" id="IPR020846">
    <property type="entry name" value="MFS_dom"/>
</dbReference>
<feature type="transmembrane region" description="Helical" evidence="2">
    <location>
        <begin position="192"/>
        <end position="211"/>
    </location>
</feature>
<accession>A0A814J8P0</accession>
<dbReference type="SUPFAM" id="SSF103473">
    <property type="entry name" value="MFS general substrate transporter"/>
    <property type="match status" value="1"/>
</dbReference>
<evidence type="ECO:0000259" key="3">
    <source>
        <dbReference type="PROSITE" id="PS50850"/>
    </source>
</evidence>
<dbReference type="InterPro" id="IPR050327">
    <property type="entry name" value="Proton-linked_MCT"/>
</dbReference>
<protein>
    <recommendedName>
        <fullName evidence="3">Major facilitator superfamily (MFS) profile domain-containing protein</fullName>
    </recommendedName>
</protein>
<keyword evidence="2" id="KW-1133">Transmembrane helix</keyword>
<dbReference type="InterPro" id="IPR011701">
    <property type="entry name" value="MFS"/>
</dbReference>
<feature type="transmembrane region" description="Helical" evidence="2">
    <location>
        <begin position="103"/>
        <end position="122"/>
    </location>
</feature>
<dbReference type="AlphaFoldDB" id="A0A814J8P0"/>
<proteinExistence type="predicted"/>
<dbReference type="Pfam" id="PF07690">
    <property type="entry name" value="MFS_1"/>
    <property type="match status" value="1"/>
</dbReference>
<feature type="transmembrane region" description="Helical" evidence="2">
    <location>
        <begin position="76"/>
        <end position="96"/>
    </location>
</feature>
<feature type="transmembrane region" description="Helical" evidence="2">
    <location>
        <begin position="266"/>
        <end position="288"/>
    </location>
</feature>
<dbReference type="PANTHER" id="PTHR11360:SF284">
    <property type="entry name" value="EG:103B4.3 PROTEIN-RELATED"/>
    <property type="match status" value="1"/>
</dbReference>
<dbReference type="Gene3D" id="1.20.1250.20">
    <property type="entry name" value="MFS general substrate transporter like domains"/>
    <property type="match status" value="1"/>
</dbReference>
<keyword evidence="5" id="KW-1185">Reference proteome</keyword>
<organism evidence="4 5">
    <name type="scientific">Brachionus calyciflorus</name>
    <dbReference type="NCBI Taxonomy" id="104777"/>
    <lineage>
        <taxon>Eukaryota</taxon>
        <taxon>Metazoa</taxon>
        <taxon>Spiralia</taxon>
        <taxon>Gnathifera</taxon>
        <taxon>Rotifera</taxon>
        <taxon>Eurotatoria</taxon>
        <taxon>Monogononta</taxon>
        <taxon>Pseudotrocha</taxon>
        <taxon>Ploima</taxon>
        <taxon>Brachionidae</taxon>
        <taxon>Brachionus</taxon>
    </lineage>
</organism>
<dbReference type="PROSITE" id="PS50850">
    <property type="entry name" value="MFS"/>
    <property type="match status" value="1"/>
</dbReference>
<feature type="transmembrane region" description="Helical" evidence="2">
    <location>
        <begin position="159"/>
        <end position="180"/>
    </location>
</feature>
<keyword evidence="2" id="KW-0812">Transmembrane</keyword>
<feature type="transmembrane region" description="Helical" evidence="2">
    <location>
        <begin position="128"/>
        <end position="152"/>
    </location>
</feature>
<dbReference type="OrthoDB" id="6509908at2759"/>
<feature type="transmembrane region" description="Helical" evidence="2">
    <location>
        <begin position="390"/>
        <end position="412"/>
    </location>
</feature>
<dbReference type="GO" id="GO:0008028">
    <property type="term" value="F:monocarboxylic acid transmembrane transporter activity"/>
    <property type="evidence" value="ECO:0007669"/>
    <property type="project" value="TreeGrafter"/>
</dbReference>
<feature type="transmembrane region" description="Helical" evidence="2">
    <location>
        <begin position="34"/>
        <end position="56"/>
    </location>
</feature>
<evidence type="ECO:0000313" key="5">
    <source>
        <dbReference type="Proteomes" id="UP000663879"/>
    </source>
</evidence>
<evidence type="ECO:0000256" key="1">
    <source>
        <dbReference type="ARBA" id="ARBA00004141"/>
    </source>
</evidence>
<keyword evidence="2" id="KW-0472">Membrane</keyword>
<gene>
    <name evidence="4" type="ORF">OXX778_LOCUS18021</name>
</gene>
<name>A0A814J8P0_9BILA</name>
<dbReference type="Proteomes" id="UP000663879">
    <property type="component" value="Unassembled WGS sequence"/>
</dbReference>
<evidence type="ECO:0000313" key="4">
    <source>
        <dbReference type="EMBL" id="CAF1034156.1"/>
    </source>
</evidence>
<dbReference type="EMBL" id="CAJNOC010004811">
    <property type="protein sequence ID" value="CAF1034156.1"/>
    <property type="molecule type" value="Genomic_DNA"/>
</dbReference>